<sequence length="396" mass="44941">MFFDPRLGSSKSLNQSSSFNSHHRQKTTNQAPLRPLSSVISIPGRYPDRHSGKSGSSSLISNRLRLCSLLAVKIDLEAIEIICRIICGHYELLILGTKRGILQVLEHKKERQRFERNGDKKKKFGKFMRMKQEAKIKHASTDCKSMNMKEANEDDRSNNEASCNDNSEDDWEAVADRAPDELLTSQCVPDVSKLEIEDKKDQTPIRRGRGTFSYQKHGLYSDQQSGGLVEDNSIDQAVLHSSEGHEQTQDLKYGTRHALVLEDFQPSMTTTGLENMLEKYNYHDVVIRWVDDTTALAVFRTPSIALEACNSIKWPFTVRVLDEKNVLLSSIPERDLEPPRQRPKTSARTAQRLIAHGMGMKLPSTSFGQKELKEQEAARKQRIVSRQSLKDDAWGD</sequence>
<keyword evidence="2" id="KW-1185">Reference proteome</keyword>
<name>A0ACB9DJF6_ARCLA</name>
<accession>A0ACB9DJF6</accession>
<comment type="caution">
    <text evidence="1">The sequence shown here is derived from an EMBL/GenBank/DDBJ whole genome shotgun (WGS) entry which is preliminary data.</text>
</comment>
<dbReference type="EMBL" id="CM042049">
    <property type="protein sequence ID" value="KAI3746560.1"/>
    <property type="molecule type" value="Genomic_DNA"/>
</dbReference>
<evidence type="ECO:0000313" key="2">
    <source>
        <dbReference type="Proteomes" id="UP001055879"/>
    </source>
</evidence>
<reference evidence="1 2" key="2">
    <citation type="journal article" date="2022" name="Mol. Ecol. Resour.">
        <title>The genomes of chicory, endive, great burdock and yacon provide insights into Asteraceae paleo-polyploidization history and plant inulin production.</title>
        <authorList>
            <person name="Fan W."/>
            <person name="Wang S."/>
            <person name="Wang H."/>
            <person name="Wang A."/>
            <person name="Jiang F."/>
            <person name="Liu H."/>
            <person name="Zhao H."/>
            <person name="Xu D."/>
            <person name="Zhang Y."/>
        </authorList>
    </citation>
    <scope>NUCLEOTIDE SEQUENCE [LARGE SCALE GENOMIC DNA]</scope>
    <source>
        <strain evidence="2">cv. Niubang</strain>
    </source>
</reference>
<protein>
    <submittedName>
        <fullName evidence="1">Uncharacterized protein</fullName>
    </submittedName>
</protein>
<organism evidence="1 2">
    <name type="scientific">Arctium lappa</name>
    <name type="common">Greater burdock</name>
    <name type="synonym">Lappa major</name>
    <dbReference type="NCBI Taxonomy" id="4217"/>
    <lineage>
        <taxon>Eukaryota</taxon>
        <taxon>Viridiplantae</taxon>
        <taxon>Streptophyta</taxon>
        <taxon>Embryophyta</taxon>
        <taxon>Tracheophyta</taxon>
        <taxon>Spermatophyta</taxon>
        <taxon>Magnoliopsida</taxon>
        <taxon>eudicotyledons</taxon>
        <taxon>Gunneridae</taxon>
        <taxon>Pentapetalae</taxon>
        <taxon>asterids</taxon>
        <taxon>campanulids</taxon>
        <taxon>Asterales</taxon>
        <taxon>Asteraceae</taxon>
        <taxon>Carduoideae</taxon>
        <taxon>Cardueae</taxon>
        <taxon>Arctiinae</taxon>
        <taxon>Arctium</taxon>
    </lineage>
</organism>
<proteinExistence type="predicted"/>
<dbReference type="Proteomes" id="UP001055879">
    <property type="component" value="Linkage Group LG03"/>
</dbReference>
<reference evidence="2" key="1">
    <citation type="journal article" date="2022" name="Mol. Ecol. Resour.">
        <title>The genomes of chicory, endive, great burdock and yacon provide insights into Asteraceae palaeo-polyploidization history and plant inulin production.</title>
        <authorList>
            <person name="Fan W."/>
            <person name="Wang S."/>
            <person name="Wang H."/>
            <person name="Wang A."/>
            <person name="Jiang F."/>
            <person name="Liu H."/>
            <person name="Zhao H."/>
            <person name="Xu D."/>
            <person name="Zhang Y."/>
        </authorList>
    </citation>
    <scope>NUCLEOTIDE SEQUENCE [LARGE SCALE GENOMIC DNA]</scope>
    <source>
        <strain evidence="2">cv. Niubang</strain>
    </source>
</reference>
<evidence type="ECO:0000313" key="1">
    <source>
        <dbReference type="EMBL" id="KAI3746560.1"/>
    </source>
</evidence>
<gene>
    <name evidence="1" type="ORF">L6452_08994</name>
</gene>